<feature type="chain" id="PRO_5006603809" evidence="5">
    <location>
        <begin position="20"/>
        <end position="318"/>
    </location>
</feature>
<dbReference type="PROSITE" id="PS50240">
    <property type="entry name" value="TRYPSIN_DOM"/>
    <property type="match status" value="1"/>
</dbReference>
<evidence type="ECO:0000259" key="6">
    <source>
        <dbReference type="PROSITE" id="PS50240"/>
    </source>
</evidence>
<dbReference type="SMR" id="A0A0S2PIU1"/>
<protein>
    <submittedName>
        <fullName evidence="7">Serine protease</fullName>
    </submittedName>
</protein>
<dbReference type="InterPro" id="IPR009003">
    <property type="entry name" value="Peptidase_S1_PA"/>
</dbReference>
<feature type="signal peptide" evidence="5">
    <location>
        <begin position="1"/>
        <end position="19"/>
    </location>
</feature>
<evidence type="ECO:0000256" key="3">
    <source>
        <dbReference type="ARBA" id="ARBA00022825"/>
    </source>
</evidence>
<organism evidence="7">
    <name type="scientific">Haliotis discus hannai</name>
    <name type="common">Japanese abalone</name>
    <dbReference type="NCBI Taxonomy" id="42344"/>
    <lineage>
        <taxon>Eukaryota</taxon>
        <taxon>Metazoa</taxon>
        <taxon>Spiralia</taxon>
        <taxon>Lophotrochozoa</taxon>
        <taxon>Mollusca</taxon>
        <taxon>Gastropoda</taxon>
        <taxon>Vetigastropoda</taxon>
        <taxon>Lepetellida</taxon>
        <taxon>Haliotoidea</taxon>
        <taxon>Haliotidae</taxon>
        <taxon>Haliotis</taxon>
    </lineage>
</organism>
<sequence length="318" mass="34073">MLSSLALLVLACLIRGSLQQTECESQYGGHCRGLFGSSCNPGELQTLSHCGFLNFCCYSDPSTAHVTHAPGHVSHGNGHCGVPEVSRIVGGSRAVAGEFPWQVSLQYNQGHMCGGTLIDDQWIATAAHCFEDTNLGNWDVVMGGIDNYNVYQKQVHKIANIIRHASFNSRTNAHDIALVKLSQPIAEGRLLKPACLPASGENFDNVVCTVTGWGSTHTDGPSRRYLEKVNIPVITNSMCKYYLGNVVFDHNICAGLTAGGKDACQGDSGGPLVCKTGSVWKLAGIVSWGYGCGDRATPGVYTRVSSFLSWIEGVKAKY</sequence>
<dbReference type="PANTHER" id="PTHR24252:SF7">
    <property type="entry name" value="HYALIN"/>
    <property type="match status" value="1"/>
</dbReference>
<dbReference type="InterPro" id="IPR033116">
    <property type="entry name" value="TRYPSIN_SER"/>
</dbReference>
<feature type="domain" description="Peptidase S1" evidence="6">
    <location>
        <begin position="88"/>
        <end position="316"/>
    </location>
</feature>
<dbReference type="SMART" id="SM00020">
    <property type="entry name" value="Tryp_SPc"/>
    <property type="match status" value="1"/>
</dbReference>
<keyword evidence="1 7" id="KW-0645">Protease</keyword>
<keyword evidence="5" id="KW-0732">Signal</keyword>
<evidence type="ECO:0000313" key="7">
    <source>
        <dbReference type="EMBL" id="ALP00203.1"/>
    </source>
</evidence>
<dbReference type="Pfam" id="PF00089">
    <property type="entry name" value="Trypsin"/>
    <property type="match status" value="1"/>
</dbReference>
<keyword evidence="3" id="KW-0720">Serine protease</keyword>
<accession>A0A0S2PIU1</accession>
<reference evidence="7" key="1">
    <citation type="submission" date="2015-11" db="EMBL/GenBank/DDBJ databases">
        <authorList>
            <person name="Zhang Y."/>
            <person name="Guo Z."/>
        </authorList>
    </citation>
    <scope>NUCLEOTIDE SEQUENCE</scope>
</reference>
<evidence type="ECO:0000256" key="5">
    <source>
        <dbReference type="SAM" id="SignalP"/>
    </source>
</evidence>
<dbReference type="SUPFAM" id="SSF50494">
    <property type="entry name" value="Trypsin-like serine proteases"/>
    <property type="match status" value="1"/>
</dbReference>
<keyword evidence="2" id="KW-0378">Hydrolase</keyword>
<dbReference type="InterPro" id="IPR001254">
    <property type="entry name" value="Trypsin_dom"/>
</dbReference>
<dbReference type="InterPro" id="IPR043504">
    <property type="entry name" value="Peptidase_S1_PA_chymotrypsin"/>
</dbReference>
<dbReference type="Gene3D" id="2.40.10.10">
    <property type="entry name" value="Trypsin-like serine proteases"/>
    <property type="match status" value="1"/>
</dbReference>
<evidence type="ECO:0000256" key="1">
    <source>
        <dbReference type="ARBA" id="ARBA00022670"/>
    </source>
</evidence>
<dbReference type="GO" id="GO:0004252">
    <property type="term" value="F:serine-type endopeptidase activity"/>
    <property type="evidence" value="ECO:0007669"/>
    <property type="project" value="InterPro"/>
</dbReference>
<dbReference type="CDD" id="cd00190">
    <property type="entry name" value="Tryp_SPc"/>
    <property type="match status" value="1"/>
</dbReference>
<dbReference type="PROSITE" id="PS00135">
    <property type="entry name" value="TRYPSIN_SER"/>
    <property type="match status" value="1"/>
</dbReference>
<name>A0A0S2PIU1_HALDH</name>
<dbReference type="InterPro" id="IPR001314">
    <property type="entry name" value="Peptidase_S1A"/>
</dbReference>
<dbReference type="PRINTS" id="PR00722">
    <property type="entry name" value="CHYMOTRYPSIN"/>
</dbReference>
<evidence type="ECO:0000256" key="2">
    <source>
        <dbReference type="ARBA" id="ARBA00022801"/>
    </source>
</evidence>
<dbReference type="PANTHER" id="PTHR24252">
    <property type="entry name" value="ACROSIN-RELATED"/>
    <property type="match status" value="1"/>
</dbReference>
<dbReference type="AlphaFoldDB" id="A0A0S2PIU1"/>
<dbReference type="GO" id="GO:0006508">
    <property type="term" value="P:proteolysis"/>
    <property type="evidence" value="ECO:0007669"/>
    <property type="project" value="UniProtKB-KW"/>
</dbReference>
<proteinExistence type="evidence at transcript level"/>
<dbReference type="FunFam" id="2.40.10.10:FF:000003">
    <property type="entry name" value="Transmembrane serine protease 3"/>
    <property type="match status" value="1"/>
</dbReference>
<dbReference type="EMBL" id="KU170141">
    <property type="protein sequence ID" value="ALP00203.1"/>
    <property type="molecule type" value="mRNA"/>
</dbReference>
<evidence type="ECO:0000256" key="4">
    <source>
        <dbReference type="ARBA" id="ARBA00023157"/>
    </source>
</evidence>
<keyword evidence="4" id="KW-1015">Disulfide bond</keyword>